<dbReference type="EMBL" id="FNAK01000005">
    <property type="protein sequence ID" value="SDE23365.1"/>
    <property type="molecule type" value="Genomic_DNA"/>
</dbReference>
<organism evidence="10 11">
    <name type="scientific">Kordiimonas lacus</name>
    <dbReference type="NCBI Taxonomy" id="637679"/>
    <lineage>
        <taxon>Bacteria</taxon>
        <taxon>Pseudomonadati</taxon>
        <taxon>Pseudomonadota</taxon>
        <taxon>Alphaproteobacteria</taxon>
        <taxon>Kordiimonadales</taxon>
        <taxon>Kordiimonadaceae</taxon>
        <taxon>Kordiimonas</taxon>
    </lineage>
</organism>
<evidence type="ECO:0000256" key="2">
    <source>
        <dbReference type="ARBA" id="ARBA00007441"/>
    </source>
</evidence>
<dbReference type="PANTHER" id="PTHR46383">
    <property type="entry name" value="ASPARTATE AMINOTRANSFERASE"/>
    <property type="match status" value="1"/>
</dbReference>
<evidence type="ECO:0000256" key="5">
    <source>
        <dbReference type="ARBA" id="ARBA00022679"/>
    </source>
</evidence>
<dbReference type="EC" id="2.6.1.-" evidence="8"/>
<dbReference type="Proteomes" id="UP000183685">
    <property type="component" value="Unassembled WGS sequence"/>
</dbReference>
<dbReference type="GO" id="GO:0030170">
    <property type="term" value="F:pyridoxal phosphate binding"/>
    <property type="evidence" value="ECO:0007669"/>
    <property type="project" value="InterPro"/>
</dbReference>
<dbReference type="InterPro" id="IPR004838">
    <property type="entry name" value="NHTrfase_class1_PyrdxlP-BS"/>
</dbReference>
<dbReference type="OrthoDB" id="9763453at2"/>
<evidence type="ECO:0000256" key="6">
    <source>
        <dbReference type="ARBA" id="ARBA00022898"/>
    </source>
</evidence>
<dbReference type="InterPro" id="IPR015421">
    <property type="entry name" value="PyrdxlP-dep_Trfase_major"/>
</dbReference>
<sequence length="400" mass="43078">MTFLSKTLDRINPSPTIAVSTKARELKAAGKDVIGLGAGEPDFDTPDHIKEAAIKAIWDGQTKYTAVDGTPECKAAVIEKFKRENGLQFTPDQITVNAGGKHTVYNAMMATLNPGDEVVIPTPYWVSYPDIVQLAGGTPVFAHTSIDTNFKMTPEILEAAITPKTKWLIFNSPSNPSGAAYTEAEIKALGAVLERHEHVWVFADDIYEHIVYDGFNFKTMAQAVPAIAHRTLTMNGVAKAYAMTGWRIGFAGGDAKLIKAMAKVQSQSTSNPCSISQAATVAALTGDQGLLPIRAAKFQERRDFVVSMLNAAEGISCPTPEGAFYVYPSVAGCIGKTTPSGKRLETDEDFVTYILEDYGIAAVHGAAFGLSPHFRVSYATSNEALKEACSRIQDACSKLR</sequence>
<dbReference type="CDD" id="cd00609">
    <property type="entry name" value="AAT_like"/>
    <property type="match status" value="1"/>
</dbReference>
<dbReference type="GO" id="GO:0004069">
    <property type="term" value="F:L-aspartate:2-oxoglutarate aminotransferase activity"/>
    <property type="evidence" value="ECO:0007669"/>
    <property type="project" value="UniProtKB-EC"/>
</dbReference>
<feature type="domain" description="Aminotransferase class I/classII large" evidence="9">
    <location>
        <begin position="31"/>
        <end position="392"/>
    </location>
</feature>
<dbReference type="Gene3D" id="3.40.640.10">
    <property type="entry name" value="Type I PLP-dependent aspartate aminotransferase-like (Major domain)"/>
    <property type="match status" value="1"/>
</dbReference>
<dbReference type="STRING" id="637679.GCA_001550055_03577"/>
<dbReference type="InterPro" id="IPR004839">
    <property type="entry name" value="Aminotransferase_I/II_large"/>
</dbReference>
<dbReference type="PROSITE" id="PS00105">
    <property type="entry name" value="AA_TRANSFER_CLASS_1"/>
    <property type="match status" value="1"/>
</dbReference>
<dbReference type="Gene3D" id="3.90.1150.10">
    <property type="entry name" value="Aspartate Aminotransferase, domain 1"/>
    <property type="match status" value="1"/>
</dbReference>
<evidence type="ECO:0000256" key="4">
    <source>
        <dbReference type="ARBA" id="ARBA00022576"/>
    </source>
</evidence>
<dbReference type="SUPFAM" id="SSF53383">
    <property type="entry name" value="PLP-dependent transferases"/>
    <property type="match status" value="1"/>
</dbReference>
<gene>
    <name evidence="10" type="ORF">SAMN04488071_2412</name>
</gene>
<evidence type="ECO:0000256" key="3">
    <source>
        <dbReference type="ARBA" id="ARBA00011738"/>
    </source>
</evidence>
<dbReference type="Pfam" id="PF00155">
    <property type="entry name" value="Aminotran_1_2"/>
    <property type="match status" value="1"/>
</dbReference>
<dbReference type="InterPro" id="IPR015422">
    <property type="entry name" value="PyrdxlP-dep_Trfase_small"/>
</dbReference>
<dbReference type="AlphaFoldDB" id="A0A1G7BAU6"/>
<comment type="subunit">
    <text evidence="3">Homodimer.</text>
</comment>
<evidence type="ECO:0000256" key="1">
    <source>
        <dbReference type="ARBA" id="ARBA00001933"/>
    </source>
</evidence>
<dbReference type="InterPro" id="IPR015424">
    <property type="entry name" value="PyrdxlP-dep_Trfase"/>
</dbReference>
<proteinExistence type="inferred from homology"/>
<comment type="catalytic activity">
    <reaction evidence="7">
        <text>L-aspartate + 2-oxoglutarate = oxaloacetate + L-glutamate</text>
        <dbReference type="Rhea" id="RHEA:21824"/>
        <dbReference type="ChEBI" id="CHEBI:16452"/>
        <dbReference type="ChEBI" id="CHEBI:16810"/>
        <dbReference type="ChEBI" id="CHEBI:29985"/>
        <dbReference type="ChEBI" id="CHEBI:29991"/>
        <dbReference type="EC" id="2.6.1.1"/>
    </reaction>
</comment>
<comment type="cofactor">
    <cofactor evidence="1 8">
        <name>pyridoxal 5'-phosphate</name>
        <dbReference type="ChEBI" id="CHEBI:597326"/>
    </cofactor>
</comment>
<keyword evidence="11" id="KW-1185">Reference proteome</keyword>
<dbReference type="InterPro" id="IPR050596">
    <property type="entry name" value="AspAT/PAT-like"/>
</dbReference>
<evidence type="ECO:0000259" key="9">
    <source>
        <dbReference type="Pfam" id="PF00155"/>
    </source>
</evidence>
<keyword evidence="4 8" id="KW-0032">Aminotransferase</keyword>
<evidence type="ECO:0000256" key="7">
    <source>
        <dbReference type="ARBA" id="ARBA00049185"/>
    </source>
</evidence>
<keyword evidence="5 8" id="KW-0808">Transferase</keyword>
<dbReference type="PANTHER" id="PTHR46383:SF1">
    <property type="entry name" value="ASPARTATE AMINOTRANSFERASE"/>
    <property type="match status" value="1"/>
</dbReference>
<accession>A0A1G7BAU6</accession>
<protein>
    <recommendedName>
        <fullName evidence="8">Aminotransferase</fullName>
        <ecNumber evidence="8">2.6.1.-</ecNumber>
    </recommendedName>
</protein>
<dbReference type="FunFam" id="3.40.640.10:FF:000033">
    <property type="entry name" value="Aspartate aminotransferase"/>
    <property type="match status" value="1"/>
</dbReference>
<dbReference type="GO" id="GO:0006520">
    <property type="term" value="P:amino acid metabolic process"/>
    <property type="evidence" value="ECO:0007669"/>
    <property type="project" value="InterPro"/>
</dbReference>
<evidence type="ECO:0000256" key="8">
    <source>
        <dbReference type="RuleBase" id="RU000481"/>
    </source>
</evidence>
<dbReference type="RefSeq" id="WP_068307494.1">
    <property type="nucleotide sequence ID" value="NZ_FNAK01000005.1"/>
</dbReference>
<name>A0A1G7BAU6_9PROT</name>
<comment type="similarity">
    <text evidence="2 8">Belongs to the class-I pyridoxal-phosphate-dependent aminotransferase family.</text>
</comment>
<reference evidence="10 11" key="1">
    <citation type="submission" date="2016-10" db="EMBL/GenBank/DDBJ databases">
        <authorList>
            <person name="de Groot N.N."/>
        </authorList>
    </citation>
    <scope>NUCLEOTIDE SEQUENCE [LARGE SCALE GENOMIC DNA]</scope>
    <source>
        <strain evidence="10 11">CGMCC 1.9109</strain>
    </source>
</reference>
<evidence type="ECO:0000313" key="10">
    <source>
        <dbReference type="EMBL" id="SDE23365.1"/>
    </source>
</evidence>
<keyword evidence="6" id="KW-0663">Pyridoxal phosphate</keyword>
<evidence type="ECO:0000313" key="11">
    <source>
        <dbReference type="Proteomes" id="UP000183685"/>
    </source>
</evidence>